<dbReference type="BioCyc" id="CNIT1237085:G1324-1569-MONOMER"/>
<dbReference type="AlphaFoldDB" id="K0IMZ9"/>
<keyword evidence="2" id="KW-1185">Reference proteome</keyword>
<accession>K0IMZ9</accession>
<sequence length="297" mass="32365">MASSAIAKNSKNQVAQVEVEWDKIESVSKALSTIPQDSGELIVKPFGEIDSITLAVALSLTQGAGGSVTAIAINGIKDFQIKDRGNDNIMKIAGARLNHLYHLLTGLTLPVTGTNINASSSGTDTMKFTLPVAIEMPDQPIRIAYEIDTLTNAGNANSTSGSVTIDTYIHYGHTVADKTIRFKEGQTASLGTGEKDIARDLLKEGTITQIALFFPTVTNIAQLYVIFKPDGEITVFDHIDEEALQAMEVLRYPVSGHSVTGLYPLFHKPFTWQEDKTELTVNIADAQEVRVYQFYQK</sequence>
<protein>
    <submittedName>
        <fullName evidence="1">Uncharacterized protein</fullName>
    </submittedName>
</protein>
<evidence type="ECO:0000313" key="2">
    <source>
        <dbReference type="Proteomes" id="UP000008037"/>
    </source>
</evidence>
<dbReference type="GeneID" id="13797830"/>
<gene>
    <name evidence="1" type="ordered locus">Ngar_c15710</name>
</gene>
<evidence type="ECO:0000313" key="1">
    <source>
        <dbReference type="EMBL" id="AFU58504.1"/>
    </source>
</evidence>
<dbReference type="EMBL" id="CP002408">
    <property type="protein sequence ID" value="AFU58504.1"/>
    <property type="molecule type" value="Genomic_DNA"/>
</dbReference>
<name>K0IMZ9_NITGG</name>
<dbReference type="HOGENOM" id="CLU_935735_0_0_2"/>
<dbReference type="STRING" id="1237085.Ngar_c15710"/>
<dbReference type="InParanoid" id="K0IMZ9"/>
<proteinExistence type="predicted"/>
<organism evidence="1 2">
    <name type="scientific">Nitrososphaera gargensis (strain Ga9.2)</name>
    <dbReference type="NCBI Taxonomy" id="1237085"/>
    <lineage>
        <taxon>Archaea</taxon>
        <taxon>Nitrososphaerota</taxon>
        <taxon>Nitrososphaeria</taxon>
        <taxon>Nitrososphaerales</taxon>
        <taxon>Nitrososphaeraceae</taxon>
        <taxon>Nitrososphaera</taxon>
    </lineage>
</organism>
<dbReference type="Proteomes" id="UP000008037">
    <property type="component" value="Chromosome"/>
</dbReference>
<dbReference type="RefSeq" id="WP_015019041.1">
    <property type="nucleotide sequence ID" value="NC_018719.1"/>
</dbReference>
<reference evidence="1 2" key="1">
    <citation type="journal article" date="2012" name="Environ. Microbiol.">
        <title>The genome of the ammonia-oxidizing Candidatus Nitrososphaera gargensis: insights into metabolic versatility and environmental adaptations.</title>
        <authorList>
            <person name="Spang A."/>
            <person name="Poehlein A."/>
            <person name="Offre P."/>
            <person name="Zumbragel S."/>
            <person name="Haider S."/>
            <person name="Rychlik N."/>
            <person name="Nowka B."/>
            <person name="Schmeisser C."/>
            <person name="Lebedeva E.V."/>
            <person name="Rattei T."/>
            <person name="Bohm C."/>
            <person name="Schmid M."/>
            <person name="Galushko A."/>
            <person name="Hatzenpichler R."/>
            <person name="Weinmaier T."/>
            <person name="Daniel R."/>
            <person name="Schleper C."/>
            <person name="Spieck E."/>
            <person name="Streit W."/>
            <person name="Wagner M."/>
        </authorList>
    </citation>
    <scope>NUCLEOTIDE SEQUENCE [LARGE SCALE GENOMIC DNA]</scope>
    <source>
        <strain evidence="2">Ga9.2</strain>
    </source>
</reference>
<dbReference type="KEGG" id="nga:Ngar_c15710"/>